<keyword evidence="2" id="KW-1185">Reference proteome</keyword>
<dbReference type="EMBL" id="CP021121">
    <property type="protein sequence ID" value="ARQ71103.1"/>
    <property type="molecule type" value="Genomic_DNA"/>
</dbReference>
<dbReference type="Proteomes" id="UP000194218">
    <property type="component" value="Chromosome"/>
</dbReference>
<sequence>MRRALLAAPVLHPQEEYVVSVCHHPGRELVRREDGAHCPSCDVLIYPASACVTVPPPAVKVVPEPGPAPAAEAGQ</sequence>
<dbReference type="AlphaFoldDB" id="A0A1W7D1Y7"/>
<evidence type="ECO:0000313" key="1">
    <source>
        <dbReference type="EMBL" id="ARQ71103.1"/>
    </source>
</evidence>
<gene>
    <name evidence="1" type="ORF">CAG99_21805</name>
</gene>
<dbReference type="KEGG" id="smao:CAG99_21805"/>
<proteinExistence type="predicted"/>
<organism evidence="1 2">
    <name type="scientific">Streptomyces marincola</name>
    <dbReference type="NCBI Taxonomy" id="2878388"/>
    <lineage>
        <taxon>Bacteria</taxon>
        <taxon>Bacillati</taxon>
        <taxon>Actinomycetota</taxon>
        <taxon>Actinomycetes</taxon>
        <taxon>Kitasatosporales</taxon>
        <taxon>Streptomycetaceae</taxon>
        <taxon>Streptomyces</taxon>
    </lineage>
</organism>
<name>A0A1W7D1Y7_9ACTN</name>
<protein>
    <submittedName>
        <fullName evidence="1">Uncharacterized protein</fullName>
    </submittedName>
</protein>
<evidence type="ECO:0000313" key="2">
    <source>
        <dbReference type="Proteomes" id="UP000194218"/>
    </source>
</evidence>
<reference evidence="1 2" key="1">
    <citation type="submission" date="2017-05" db="EMBL/GenBank/DDBJ databases">
        <title>Complete genome sequence of Streptomyces sp. SCSIO 03032 revealed the diverse biosynthetic pathways for its bioactive secondary metabolites.</title>
        <authorList>
            <person name="Ma L."/>
            <person name="Zhu Y."/>
            <person name="Zhang W."/>
            <person name="Zhang G."/>
            <person name="Tian X."/>
            <person name="Zhang S."/>
            <person name="Zhang C."/>
        </authorList>
    </citation>
    <scope>NUCLEOTIDE SEQUENCE [LARGE SCALE GENOMIC DNA]</scope>
    <source>
        <strain evidence="1 2">SCSIO 03032</strain>
    </source>
</reference>
<accession>A0A1W7D1Y7</accession>